<sequence>MSAVAPLGGTCGWAEAGARPGPVERVAVWQTGSGRSAGRPPVDPQEAAAGTAACRGAPTMAAPAIMACVMIQVQASRLASRVTRGVPQNGSGYLRVARRRGAAGNCRAGIERSLRAQGPSAGAAPRRAGGASAQQLVALRDARRWLPGGGAPRVAAAAAPSHHPAP</sequence>
<dbReference type="GeneID" id="25734077"/>
<protein>
    <submittedName>
        <fullName evidence="1">Uncharacterized protein</fullName>
    </submittedName>
</protein>
<dbReference type="RefSeq" id="XP_013890656.1">
    <property type="nucleotide sequence ID" value="XM_014035202.1"/>
</dbReference>
<reference evidence="1 2" key="1">
    <citation type="journal article" date="2013" name="BMC Genomics">
        <title>Reconstruction of the lipid metabolism for the microalga Monoraphidium neglectum from its genome sequence reveals characteristics suitable for biofuel production.</title>
        <authorList>
            <person name="Bogen C."/>
            <person name="Al-Dilaimi A."/>
            <person name="Albersmeier A."/>
            <person name="Wichmann J."/>
            <person name="Grundmann M."/>
            <person name="Rupp O."/>
            <person name="Lauersen K.J."/>
            <person name="Blifernez-Klassen O."/>
            <person name="Kalinowski J."/>
            <person name="Goesmann A."/>
            <person name="Mussgnug J.H."/>
            <person name="Kruse O."/>
        </authorList>
    </citation>
    <scope>NUCLEOTIDE SEQUENCE [LARGE SCALE GENOMIC DNA]</scope>
    <source>
        <strain evidence="1 2">SAG 48.87</strain>
    </source>
</reference>
<dbReference type="KEGG" id="mng:MNEG_16329"/>
<evidence type="ECO:0000313" key="1">
    <source>
        <dbReference type="EMBL" id="KIY91636.1"/>
    </source>
</evidence>
<dbReference type="AlphaFoldDB" id="A0A0D2LNU1"/>
<gene>
    <name evidence="1" type="ORF">MNEG_16329</name>
</gene>
<evidence type="ECO:0000313" key="2">
    <source>
        <dbReference type="Proteomes" id="UP000054498"/>
    </source>
</evidence>
<dbReference type="EMBL" id="KK106458">
    <property type="protein sequence ID" value="KIY91636.1"/>
    <property type="molecule type" value="Genomic_DNA"/>
</dbReference>
<proteinExistence type="predicted"/>
<organism evidence="1 2">
    <name type="scientific">Monoraphidium neglectum</name>
    <dbReference type="NCBI Taxonomy" id="145388"/>
    <lineage>
        <taxon>Eukaryota</taxon>
        <taxon>Viridiplantae</taxon>
        <taxon>Chlorophyta</taxon>
        <taxon>core chlorophytes</taxon>
        <taxon>Chlorophyceae</taxon>
        <taxon>CS clade</taxon>
        <taxon>Sphaeropleales</taxon>
        <taxon>Selenastraceae</taxon>
        <taxon>Monoraphidium</taxon>
    </lineage>
</organism>
<accession>A0A0D2LNU1</accession>
<keyword evidence="2" id="KW-1185">Reference proteome</keyword>
<dbReference type="Proteomes" id="UP000054498">
    <property type="component" value="Unassembled WGS sequence"/>
</dbReference>
<name>A0A0D2LNU1_9CHLO</name>